<dbReference type="InterPro" id="IPR022029">
    <property type="entry name" value="YoaR-like_PG-bd"/>
</dbReference>
<dbReference type="SMART" id="SM01208">
    <property type="entry name" value="G5"/>
    <property type="match status" value="1"/>
</dbReference>
<dbReference type="AlphaFoldDB" id="A0A9D2MRH6"/>
<feature type="compositionally biased region" description="Polar residues" evidence="2">
    <location>
        <begin position="433"/>
        <end position="451"/>
    </location>
</feature>
<reference evidence="5" key="2">
    <citation type="submission" date="2021-04" db="EMBL/GenBank/DDBJ databases">
        <authorList>
            <person name="Gilroy R."/>
        </authorList>
    </citation>
    <scope>NUCLEOTIDE SEQUENCE</scope>
    <source>
        <strain evidence="5">USAMLcec3-2134</strain>
    </source>
</reference>
<dbReference type="Pfam" id="PF07501">
    <property type="entry name" value="G5"/>
    <property type="match status" value="1"/>
</dbReference>
<dbReference type="InterPro" id="IPR007391">
    <property type="entry name" value="Vancomycin_resist_VanW"/>
</dbReference>
<feature type="domain" description="G5" evidence="4">
    <location>
        <begin position="373"/>
        <end position="450"/>
    </location>
</feature>
<dbReference type="PANTHER" id="PTHR35788">
    <property type="entry name" value="EXPORTED PROTEIN-RELATED"/>
    <property type="match status" value="1"/>
</dbReference>
<evidence type="ECO:0000256" key="3">
    <source>
        <dbReference type="SAM" id="SignalP"/>
    </source>
</evidence>
<reference evidence="5" key="1">
    <citation type="journal article" date="2021" name="PeerJ">
        <title>Extensive microbial diversity within the chicken gut microbiome revealed by metagenomics and culture.</title>
        <authorList>
            <person name="Gilroy R."/>
            <person name="Ravi A."/>
            <person name="Getino M."/>
            <person name="Pursley I."/>
            <person name="Horton D.L."/>
            <person name="Alikhan N.F."/>
            <person name="Baker D."/>
            <person name="Gharbi K."/>
            <person name="Hall N."/>
            <person name="Watson M."/>
            <person name="Adriaenssens E.M."/>
            <person name="Foster-Nyarko E."/>
            <person name="Jarju S."/>
            <person name="Secka A."/>
            <person name="Antonio M."/>
            <person name="Oren A."/>
            <person name="Chaudhuri R.R."/>
            <person name="La Ragione R."/>
            <person name="Hildebrand F."/>
            <person name="Pallen M.J."/>
        </authorList>
    </citation>
    <scope>NUCLEOTIDE SEQUENCE</scope>
    <source>
        <strain evidence="5">USAMLcec3-2134</strain>
    </source>
</reference>
<dbReference type="EMBL" id="DWXE01000017">
    <property type="protein sequence ID" value="HJB90843.1"/>
    <property type="molecule type" value="Genomic_DNA"/>
</dbReference>
<evidence type="ECO:0000256" key="2">
    <source>
        <dbReference type="SAM" id="MobiDB-lite"/>
    </source>
</evidence>
<protein>
    <submittedName>
        <fullName evidence="5">VanW family protein</fullName>
    </submittedName>
</protein>
<feature type="signal peptide" evidence="3">
    <location>
        <begin position="1"/>
        <end position="28"/>
    </location>
</feature>
<feature type="chain" id="PRO_5038386966" evidence="3">
    <location>
        <begin position="29"/>
        <end position="514"/>
    </location>
</feature>
<evidence type="ECO:0000313" key="6">
    <source>
        <dbReference type="Proteomes" id="UP000886883"/>
    </source>
</evidence>
<dbReference type="Pfam" id="PF04294">
    <property type="entry name" value="VanW"/>
    <property type="match status" value="1"/>
</dbReference>
<dbReference type="Pfam" id="PF12229">
    <property type="entry name" value="PG_binding_4"/>
    <property type="match status" value="1"/>
</dbReference>
<evidence type="ECO:0000313" key="5">
    <source>
        <dbReference type="EMBL" id="HJB90843.1"/>
    </source>
</evidence>
<feature type="region of interest" description="Disordered" evidence="2">
    <location>
        <begin position="431"/>
        <end position="451"/>
    </location>
</feature>
<dbReference type="Proteomes" id="UP000886883">
    <property type="component" value="Unassembled WGS sequence"/>
</dbReference>
<dbReference type="InterPro" id="IPR011098">
    <property type="entry name" value="G5_dom"/>
</dbReference>
<sequence>MKKLGFKLAGMALMMALFALAPKGTVQAAPDDTIPQGVTAAGMDLSGMTRDEATAAISSYVSALGEKKVQLMSEDGGSVSVTAGALGLSWKNRGIVEEAVNLGRRGNIVARYKAKEDLEHKGRDHEIELEFDRDAIAGVVEGQCGQFNREAVDAHLTRVNGSFQVEEGQTGYIVDEAASVSAIYDYMTGEWNHEDGSVLLAMTVDEPQGKAEDLLKVKDVLGTFTTSYSSSGNARSKNVANGCELIDGTTLYPGETFSTYDAVKPFSEENGYYMAGSYLNGKVVDSIGGGICQVSTTLYNAVLRAELEVTERHNHSMIVTYVDPSADAAIAESAGKDFQFVNNTDYPIYIEGRTENKKITFTIYGVETRDSGRTVVYESEVLEKTVPENDQIVQDASQPVGFIQVSSAHIGYKAQLWKVVKEDGREVSREKVNSSTYQMSPKTATVGTATEDPNVSNMLQAAIATSSISEVQNTLANIKAAQEAAAALTPEELAAIAAAQAAAQQAAQDAAAGN</sequence>
<evidence type="ECO:0000259" key="4">
    <source>
        <dbReference type="SMART" id="SM01208"/>
    </source>
</evidence>
<gene>
    <name evidence="5" type="ORF">H9763_05170</name>
</gene>
<evidence type="ECO:0000256" key="1">
    <source>
        <dbReference type="ARBA" id="ARBA00022729"/>
    </source>
</evidence>
<proteinExistence type="predicted"/>
<dbReference type="PANTHER" id="PTHR35788:SF1">
    <property type="entry name" value="EXPORTED PROTEIN"/>
    <property type="match status" value="1"/>
</dbReference>
<dbReference type="InterPro" id="IPR052913">
    <property type="entry name" value="Glycopeptide_resist_protein"/>
</dbReference>
<organism evidence="5 6">
    <name type="scientific">Candidatus Eisenbergiella merdigallinarum</name>
    <dbReference type="NCBI Taxonomy" id="2838552"/>
    <lineage>
        <taxon>Bacteria</taxon>
        <taxon>Bacillati</taxon>
        <taxon>Bacillota</taxon>
        <taxon>Clostridia</taxon>
        <taxon>Lachnospirales</taxon>
        <taxon>Lachnospiraceae</taxon>
        <taxon>Eisenbergiella</taxon>
    </lineage>
</organism>
<accession>A0A9D2MRH6</accession>
<keyword evidence="1 3" id="KW-0732">Signal</keyword>
<name>A0A9D2MRH6_9FIRM</name>
<comment type="caution">
    <text evidence="5">The sequence shown here is derived from an EMBL/GenBank/DDBJ whole genome shotgun (WGS) entry which is preliminary data.</text>
</comment>